<dbReference type="Gene3D" id="1.10.3520.10">
    <property type="entry name" value="Glycolipid transfer protein"/>
    <property type="match status" value="1"/>
</dbReference>
<dbReference type="SMART" id="SM00233">
    <property type="entry name" value="PH"/>
    <property type="match status" value="1"/>
</dbReference>
<proteinExistence type="predicted"/>
<dbReference type="Proteomes" id="UP000694865">
    <property type="component" value="Unplaced"/>
</dbReference>
<dbReference type="InterPro" id="IPR001849">
    <property type="entry name" value="PH_domain"/>
</dbReference>
<evidence type="ECO:0000259" key="5">
    <source>
        <dbReference type="PROSITE" id="PS50003"/>
    </source>
</evidence>
<dbReference type="CDD" id="cd01247">
    <property type="entry name" value="PH_FAPP1_FAPP2"/>
    <property type="match status" value="1"/>
</dbReference>
<feature type="domain" description="PH" evidence="5">
    <location>
        <begin position="1"/>
        <end position="96"/>
    </location>
</feature>
<dbReference type="InterPro" id="IPR011993">
    <property type="entry name" value="PH-like_dom_sf"/>
</dbReference>
<dbReference type="Pfam" id="PF00169">
    <property type="entry name" value="PH"/>
    <property type="match status" value="1"/>
</dbReference>
<feature type="compositionally biased region" description="Low complexity" evidence="4">
    <location>
        <begin position="249"/>
        <end position="271"/>
    </location>
</feature>
<evidence type="ECO:0000256" key="3">
    <source>
        <dbReference type="ARBA" id="ARBA00022448"/>
    </source>
</evidence>
<evidence type="ECO:0000256" key="2">
    <source>
        <dbReference type="ARBA" id="ARBA00016588"/>
    </source>
</evidence>
<comment type="subcellular location">
    <subcellularLocation>
        <location evidence="1">Golgi apparatus</location>
        <location evidence="1">trans-Golgi network membrane</location>
    </subcellularLocation>
</comment>
<protein>
    <recommendedName>
        <fullName evidence="2">Pleckstrin homology domain-containing family A member 8</fullName>
    </recommendedName>
</protein>
<evidence type="ECO:0000313" key="6">
    <source>
        <dbReference type="Proteomes" id="UP000694865"/>
    </source>
</evidence>
<keyword evidence="6" id="KW-1185">Reference proteome</keyword>
<feature type="region of interest" description="Disordered" evidence="4">
    <location>
        <begin position="184"/>
        <end position="203"/>
    </location>
</feature>
<dbReference type="PROSITE" id="PS50003">
    <property type="entry name" value="PH_DOMAIN"/>
    <property type="match status" value="1"/>
</dbReference>
<sequence length="511" mass="57650">MPVMDGMLYKWTNYISGWQPRWFVLDKGILAYYKSQDEMHLGSKGSLKMACCEITFHPSDQCRLDLIIPGEQHFYIRGATPAERQQWLVALGSAKACLTNSKALAKEESRGTLKTKMSEVRLYCDLLMQQVHSVKSSTSQHGEPDLEKINEATSLLSATCDTFLRTLQDCMKIADDTFMQQMNHSTTSDSVLPPSLASPTENKRNAFMHRTMSVDRYQPPLPNKSGVKTTFRNLEDMASKPRYARSRSHSGSSSSPQSLSAPATPTSSFSAEGNCNSHSSQKPPFPDLVKGYSSSEEDRPGTIFSNMKYSFTEMDLSENSSIPTAQFLEAFRNILPIFDALGSTTFAPVKMDILGNIRKLNQKYMTDTEGYASLQLIVGEEIQKNRTKVKNSATDALLWLKRALEYVYEFLHEIAEGEKDLSAVASHAYSKSLKTFHGWVARGVFALVAKTVPYYEDFISLLAQSRADYDHPNFEKYIMKDMRTYLKSVNTIITILNDFYTENDLDFPEQI</sequence>
<dbReference type="InterPro" id="IPR014830">
    <property type="entry name" value="Glycolipid_transfer_prot_dom"/>
</dbReference>
<organism evidence="6 7">
    <name type="scientific">Saccoglossus kowalevskii</name>
    <name type="common">Acorn worm</name>
    <dbReference type="NCBI Taxonomy" id="10224"/>
    <lineage>
        <taxon>Eukaryota</taxon>
        <taxon>Metazoa</taxon>
        <taxon>Hemichordata</taxon>
        <taxon>Enteropneusta</taxon>
        <taxon>Harrimaniidae</taxon>
        <taxon>Saccoglossus</taxon>
    </lineage>
</organism>
<dbReference type="SUPFAM" id="SSF110004">
    <property type="entry name" value="Glycolipid transfer protein, GLTP"/>
    <property type="match status" value="1"/>
</dbReference>
<dbReference type="PANTHER" id="PTHR10219:SF25">
    <property type="entry name" value="PLECKSTRIN HOMOLOGY DOMAIN-CONTAINING FAMILY A MEMBER 8"/>
    <property type="match status" value="1"/>
</dbReference>
<dbReference type="Pfam" id="PF08718">
    <property type="entry name" value="GLTP"/>
    <property type="match status" value="1"/>
</dbReference>
<evidence type="ECO:0000256" key="4">
    <source>
        <dbReference type="SAM" id="MobiDB-lite"/>
    </source>
</evidence>
<reference evidence="7" key="1">
    <citation type="submission" date="2025-08" db="UniProtKB">
        <authorList>
            <consortium name="RefSeq"/>
        </authorList>
    </citation>
    <scope>IDENTIFICATION</scope>
    <source>
        <tissue evidence="7">Testes</tissue>
    </source>
</reference>
<dbReference type="RefSeq" id="XP_006815838.1">
    <property type="nucleotide sequence ID" value="XM_006815775.1"/>
</dbReference>
<dbReference type="Gene3D" id="2.30.29.30">
    <property type="entry name" value="Pleckstrin-homology domain (PH domain)/Phosphotyrosine-binding domain (PTB)"/>
    <property type="match status" value="1"/>
</dbReference>
<accession>A0ABM0M747</accession>
<gene>
    <name evidence="7" type="primary">LOC100370358</name>
</gene>
<keyword evidence="3" id="KW-0813">Transport</keyword>
<dbReference type="SUPFAM" id="SSF50729">
    <property type="entry name" value="PH domain-like"/>
    <property type="match status" value="1"/>
</dbReference>
<dbReference type="InterPro" id="IPR036497">
    <property type="entry name" value="GLTP_sf"/>
</dbReference>
<dbReference type="PANTHER" id="PTHR10219">
    <property type="entry name" value="GLYCOLIPID TRANSFER PROTEIN-RELATED"/>
    <property type="match status" value="1"/>
</dbReference>
<name>A0ABM0M747_SACKO</name>
<feature type="compositionally biased region" description="Polar residues" evidence="4">
    <location>
        <begin position="273"/>
        <end position="282"/>
    </location>
</feature>
<dbReference type="GeneID" id="100370358"/>
<feature type="region of interest" description="Disordered" evidence="4">
    <location>
        <begin position="212"/>
        <end position="297"/>
    </location>
</feature>
<evidence type="ECO:0000256" key="1">
    <source>
        <dbReference type="ARBA" id="ARBA00004198"/>
    </source>
</evidence>
<evidence type="ECO:0000313" key="7">
    <source>
        <dbReference type="RefSeq" id="XP_006815838.1"/>
    </source>
</evidence>